<accession>D3BLF8</accession>
<evidence type="ECO:0000313" key="1">
    <source>
        <dbReference type="EMBL" id="EFA77892.1"/>
    </source>
</evidence>
<dbReference type="AlphaFoldDB" id="D3BLF8"/>
<organism evidence="1 2">
    <name type="scientific">Heterostelium pallidum (strain ATCC 26659 / Pp 5 / PN500)</name>
    <name type="common">Cellular slime mold</name>
    <name type="synonym">Polysphondylium pallidum</name>
    <dbReference type="NCBI Taxonomy" id="670386"/>
    <lineage>
        <taxon>Eukaryota</taxon>
        <taxon>Amoebozoa</taxon>
        <taxon>Evosea</taxon>
        <taxon>Eumycetozoa</taxon>
        <taxon>Dictyostelia</taxon>
        <taxon>Acytosteliales</taxon>
        <taxon>Acytosteliaceae</taxon>
        <taxon>Heterostelium</taxon>
    </lineage>
</organism>
<dbReference type="PANTHER" id="PTHR39532">
    <property type="entry name" value="F-BOX DOMAIN-CONTAINING PROTEIN-RELATED"/>
    <property type="match status" value="1"/>
</dbReference>
<dbReference type="InParanoid" id="D3BLF8"/>
<dbReference type="Proteomes" id="UP000001396">
    <property type="component" value="Unassembled WGS sequence"/>
</dbReference>
<name>D3BLF8_HETP5</name>
<gene>
    <name evidence="1" type="ORF">PPL_09392</name>
</gene>
<reference evidence="1 2" key="1">
    <citation type="journal article" date="2011" name="Genome Res.">
        <title>Phylogeny-wide analysis of social amoeba genomes highlights ancient origins for complex intercellular communication.</title>
        <authorList>
            <person name="Heidel A.J."/>
            <person name="Lawal H.M."/>
            <person name="Felder M."/>
            <person name="Schilde C."/>
            <person name="Helps N.R."/>
            <person name="Tunggal B."/>
            <person name="Rivero F."/>
            <person name="John U."/>
            <person name="Schleicher M."/>
            <person name="Eichinger L."/>
            <person name="Platzer M."/>
            <person name="Noegel A.A."/>
            <person name="Schaap P."/>
            <person name="Gloeckner G."/>
        </authorList>
    </citation>
    <scope>NUCLEOTIDE SEQUENCE [LARGE SCALE GENOMIC DNA]</scope>
    <source>
        <strain evidence="2">ATCC 26659 / Pp 5 / PN500</strain>
    </source>
</reference>
<dbReference type="RefSeq" id="XP_020430020.1">
    <property type="nucleotide sequence ID" value="XM_020580187.1"/>
</dbReference>
<keyword evidence="2" id="KW-1185">Reference proteome</keyword>
<evidence type="ECO:0000313" key="2">
    <source>
        <dbReference type="Proteomes" id="UP000001396"/>
    </source>
</evidence>
<proteinExistence type="predicted"/>
<dbReference type="EMBL" id="ADBJ01000039">
    <property type="protein sequence ID" value="EFA77892.1"/>
    <property type="molecule type" value="Genomic_DNA"/>
</dbReference>
<comment type="caution">
    <text evidence="1">The sequence shown here is derived from an EMBL/GenBank/DDBJ whole genome shotgun (WGS) entry which is preliminary data.</text>
</comment>
<sequence>MIEFCLVKRYMSNINYDSLSSRGRGVWSINTSTVTKLSIYSLYYQCLERGKDNLRSKCVNFFVEYHRYKFIHYFDVQGYIKFIVDVFFDPSFEVFNNMSSFKCRAHNPTIKHIYNRIINDKRKLNEEDHQLKKRIEIYQECSFGYMSSLGFNSNDFYEKVSVKKDQNDKKNQEQINQNDEVQLKKNTITDSDPTFINKDSRYILQDILLERIISFLVVNLPTFDIEQSDVEIVLNMALVSKKIFKIVSKYIPNGYYLRGPANLQSEHCFVQSPPRFFDYNSIKYIKYGESTDRTNQLFERVEEFHINSDEYDWDSKNVVERAYIGDQTFAYDNELSFYLDSLFLDGYLTHLPAMPKLKHITVRRYYGFKSNYSSLLTSILESTPNGNGHGIESFNIKIYKDSIAKPNFSNLDFLVPLLRLHSNTLKSVEIRYIDSCFENDIKELLQKLKNFIATLEKHSFSFILRANYQRLERVCRDDQDRKIYQYLLNHKIKNNIPDGIESDDFL</sequence>
<dbReference type="GeneID" id="31364867"/>
<protein>
    <submittedName>
        <fullName evidence="1">Uncharacterized protein</fullName>
    </submittedName>
</protein>